<feature type="domain" description="Glycosyl transferase family 1" evidence="1">
    <location>
        <begin position="229"/>
        <end position="387"/>
    </location>
</feature>
<dbReference type="SUPFAM" id="SSF53756">
    <property type="entry name" value="UDP-Glycosyltransferase/glycogen phosphorylase"/>
    <property type="match status" value="1"/>
</dbReference>
<proteinExistence type="predicted"/>
<dbReference type="InterPro" id="IPR050194">
    <property type="entry name" value="Glycosyltransferase_grp1"/>
</dbReference>
<dbReference type="Gene3D" id="3.40.50.2000">
    <property type="entry name" value="Glycogen Phosphorylase B"/>
    <property type="match status" value="2"/>
</dbReference>
<reference evidence="2" key="1">
    <citation type="submission" date="2023-07" db="EMBL/GenBank/DDBJ databases">
        <title>Ureibacillus sp. isolated from freshwater well.</title>
        <authorList>
            <person name="Kirdat K."/>
            <person name="Bhatt A."/>
            <person name="Teware R."/>
            <person name="Bhavsar Y."/>
            <person name="Yadav A."/>
        </authorList>
    </citation>
    <scope>NUCLEOTIDE SEQUENCE</scope>
    <source>
        <strain evidence="2">BA0131</strain>
    </source>
</reference>
<accession>A0ABT8GUM3</accession>
<keyword evidence="3" id="KW-1185">Reference proteome</keyword>
<evidence type="ECO:0000313" key="3">
    <source>
        <dbReference type="Proteomes" id="UP001172743"/>
    </source>
</evidence>
<gene>
    <name evidence="2" type="ORF">QYB95_16260</name>
</gene>
<name>A0ABT8GUM3_9BACL</name>
<dbReference type="PANTHER" id="PTHR45947">
    <property type="entry name" value="SULFOQUINOVOSYL TRANSFERASE SQD2"/>
    <property type="match status" value="1"/>
</dbReference>
<dbReference type="RefSeq" id="WP_301139427.1">
    <property type="nucleotide sequence ID" value="NZ_JAUHTQ010000016.1"/>
</dbReference>
<evidence type="ECO:0000313" key="2">
    <source>
        <dbReference type="EMBL" id="MDN4495108.1"/>
    </source>
</evidence>
<sequence>MKKRLLMYAHYYHPDVASTGQILKELAEGMLEQFEITVICVVSSYTGVIPKEYNKKKYYFEEINGVKIVRVQVPEFSKTNKISRVNNIIWYFIRALMATFKVGKQDYVYSISQPPILGGLLGVIGKWIKKAKYIYNIQDFNPEQTMAVNYSENKIVLKTMMYLDKFSCKQAHRVIVVGRDMEETLNNRFKSSRGIVSKKLPKSCYINNWINEKEIYPLEKDNPGVLAFKRKYGLENKFVIMYSGNIGLYYDLENLIKVIAKFKDEKEVVFAFVGEGTVLNKLQLIKDTARINNVVFIPYQEKADLIYSLNAGDVHWVVNAKGIRGVSVPSKLYGVMAAGKPVLGVLEHGSEARLIIEESKSGYVTEPGNYKAVECLIQRFVDERGTVIHEEMCTNGRDYLVNHFTKEISIKKYIEEILNLQEEISVERKSIDEQY</sequence>
<protein>
    <submittedName>
        <fullName evidence="2">Glycosyltransferase family 4 protein</fullName>
    </submittedName>
</protein>
<dbReference type="CDD" id="cd03794">
    <property type="entry name" value="GT4_WbuB-like"/>
    <property type="match status" value="1"/>
</dbReference>
<evidence type="ECO:0000259" key="1">
    <source>
        <dbReference type="Pfam" id="PF00534"/>
    </source>
</evidence>
<dbReference type="Proteomes" id="UP001172743">
    <property type="component" value="Unassembled WGS sequence"/>
</dbReference>
<dbReference type="EMBL" id="JAUHTQ010000016">
    <property type="protein sequence ID" value="MDN4495108.1"/>
    <property type="molecule type" value="Genomic_DNA"/>
</dbReference>
<dbReference type="InterPro" id="IPR001296">
    <property type="entry name" value="Glyco_trans_1"/>
</dbReference>
<dbReference type="PANTHER" id="PTHR45947:SF3">
    <property type="entry name" value="SULFOQUINOVOSYL TRANSFERASE SQD2"/>
    <property type="match status" value="1"/>
</dbReference>
<organism evidence="2 3">
    <name type="scientific">Ureibacillus aquaedulcis</name>
    <dbReference type="NCBI Taxonomy" id="3058421"/>
    <lineage>
        <taxon>Bacteria</taxon>
        <taxon>Bacillati</taxon>
        <taxon>Bacillota</taxon>
        <taxon>Bacilli</taxon>
        <taxon>Bacillales</taxon>
        <taxon>Caryophanaceae</taxon>
        <taxon>Ureibacillus</taxon>
    </lineage>
</organism>
<comment type="caution">
    <text evidence="2">The sequence shown here is derived from an EMBL/GenBank/DDBJ whole genome shotgun (WGS) entry which is preliminary data.</text>
</comment>
<dbReference type="Pfam" id="PF00534">
    <property type="entry name" value="Glycos_transf_1"/>
    <property type="match status" value="1"/>
</dbReference>